<comment type="caution">
    <text evidence="6">The sequence shown here is derived from an EMBL/GenBank/DDBJ whole genome shotgun (WGS) entry which is preliminary data.</text>
</comment>
<dbReference type="Pfam" id="PF17482">
    <property type="entry name" value="Phage_sheath_1C"/>
    <property type="match status" value="1"/>
</dbReference>
<dbReference type="OrthoDB" id="9767864at2"/>
<dbReference type="AlphaFoldDB" id="A0A4R2P7S3"/>
<dbReference type="Pfam" id="PF04984">
    <property type="entry name" value="Phage_sheath_1"/>
    <property type="match status" value="1"/>
</dbReference>
<proteinExistence type="inferred from homology"/>
<dbReference type="InterPro" id="IPR020287">
    <property type="entry name" value="Tail_sheath_C"/>
</dbReference>
<organism evidence="6 7">
    <name type="scientific">Rhodothalassium salexigens DSM 2132</name>
    <dbReference type="NCBI Taxonomy" id="1188247"/>
    <lineage>
        <taxon>Bacteria</taxon>
        <taxon>Pseudomonadati</taxon>
        <taxon>Pseudomonadota</taxon>
        <taxon>Alphaproteobacteria</taxon>
        <taxon>Rhodothalassiales</taxon>
        <taxon>Rhodothalassiaceae</taxon>
        <taxon>Rhodothalassium</taxon>
    </lineage>
</organism>
<dbReference type="InterPro" id="IPR054564">
    <property type="entry name" value="Gp18_domIII_N"/>
</dbReference>
<dbReference type="Proteomes" id="UP000295399">
    <property type="component" value="Unassembled WGS sequence"/>
</dbReference>
<name>A0A4R2P7S3_RHOSA</name>
<dbReference type="EMBL" id="SLXO01000016">
    <property type="protein sequence ID" value="TCP30041.1"/>
    <property type="molecule type" value="Genomic_DNA"/>
</dbReference>
<sequence length="408" mass="42303">MAEPFHGVFVQAREEPVRPLTMASSSVIGLIGTAPDADDSAFPLDTPVLVTGNRTAAARLDTAGDGAGTLPAAIDGIFDQIGAAVVVVRVAEGADGPDGAETRANVIGGLDDADGYRGAHAFLAAEARLGVKPRVLCAPGFTHQRGAPGEGSDPEGPGSPGTANPVVAELAGLAARLRAVVVADAPSTTDAEALAYAGDWGDERVFAVEPQVLVSRDGEVVAEPASARVAGLIARVDQQLGWWHSPSNKTLAGVVGTARAIDLAPGDPNARALHLNRAGLAAIVRRDGFRLWGNRTLSGDQPGAFLSVVRSRDAIEETLATGFLDQLDRPLTQGLIDELVESVAAFLRGLEAQGAIRGFAVFANPELNTPQSLSTGRLYLDVSFDAVEPAETITFRTALTNRFTEIEA</sequence>
<evidence type="ECO:0000259" key="4">
    <source>
        <dbReference type="Pfam" id="PF17482"/>
    </source>
</evidence>
<evidence type="ECO:0000313" key="6">
    <source>
        <dbReference type="EMBL" id="TCP30041.1"/>
    </source>
</evidence>
<dbReference type="PANTHER" id="PTHR35861:SF1">
    <property type="entry name" value="PHAGE TAIL SHEATH PROTEIN"/>
    <property type="match status" value="1"/>
</dbReference>
<feature type="domain" description="Tail sheath protein Gp18-like" evidence="5">
    <location>
        <begin position="27"/>
        <end position="90"/>
    </location>
</feature>
<evidence type="ECO:0000313" key="7">
    <source>
        <dbReference type="Proteomes" id="UP000295399"/>
    </source>
</evidence>
<reference evidence="6 7" key="1">
    <citation type="submission" date="2019-03" db="EMBL/GenBank/DDBJ databases">
        <title>Genomic Encyclopedia of Type Strains, Phase IV (KMG-IV): sequencing the most valuable type-strain genomes for metagenomic binning, comparative biology and taxonomic classification.</title>
        <authorList>
            <person name="Goeker M."/>
        </authorList>
    </citation>
    <scope>NUCLEOTIDE SEQUENCE [LARGE SCALE GENOMIC DNA]</scope>
    <source>
        <strain evidence="6 7">DSM 2132</strain>
    </source>
</reference>
<evidence type="ECO:0000259" key="5">
    <source>
        <dbReference type="Pfam" id="PF22671"/>
    </source>
</evidence>
<feature type="domain" description="Tail sheath protein subtilisin-like" evidence="3">
    <location>
        <begin position="159"/>
        <end position="297"/>
    </location>
</feature>
<evidence type="ECO:0008006" key="8">
    <source>
        <dbReference type="Google" id="ProtNLM"/>
    </source>
</evidence>
<keyword evidence="7" id="KW-1185">Reference proteome</keyword>
<comment type="similarity">
    <text evidence="1">Belongs to the myoviridae tail sheath protein family.</text>
</comment>
<evidence type="ECO:0000259" key="3">
    <source>
        <dbReference type="Pfam" id="PF04984"/>
    </source>
</evidence>
<dbReference type="InParanoid" id="A0A4R2P7S3"/>
<dbReference type="InterPro" id="IPR052042">
    <property type="entry name" value="Tail_sheath_structural"/>
</dbReference>
<feature type="compositionally biased region" description="Low complexity" evidence="2">
    <location>
        <begin position="146"/>
        <end position="156"/>
    </location>
</feature>
<protein>
    <recommendedName>
        <fullName evidence="8">Tail sheath protein subtilisin-like domain-containing protein</fullName>
    </recommendedName>
</protein>
<feature type="region of interest" description="Disordered" evidence="2">
    <location>
        <begin position="141"/>
        <end position="163"/>
    </location>
</feature>
<accession>A0A4R2P7S3</accession>
<dbReference type="RefSeq" id="WP_132709552.1">
    <property type="nucleotide sequence ID" value="NZ_JACIGF010000016.1"/>
</dbReference>
<evidence type="ECO:0000256" key="1">
    <source>
        <dbReference type="ARBA" id="ARBA00008005"/>
    </source>
</evidence>
<evidence type="ECO:0000256" key="2">
    <source>
        <dbReference type="SAM" id="MobiDB-lite"/>
    </source>
</evidence>
<dbReference type="InterPro" id="IPR035089">
    <property type="entry name" value="Phage_sheath_subtilisin"/>
</dbReference>
<dbReference type="PANTHER" id="PTHR35861">
    <property type="match status" value="1"/>
</dbReference>
<feature type="domain" description="Tail sheath protein C-terminal" evidence="4">
    <location>
        <begin position="302"/>
        <end position="399"/>
    </location>
</feature>
<gene>
    <name evidence="6" type="ORF">EV659_1166</name>
</gene>
<dbReference type="Pfam" id="PF22671">
    <property type="entry name" value="Gp18_domIII_N"/>
    <property type="match status" value="1"/>
</dbReference>